<reference evidence="1" key="1">
    <citation type="journal article" date="2014" name="Front. Microbiol.">
        <title>High frequency of phylogenetically diverse reductive dehalogenase-homologous genes in deep subseafloor sedimentary metagenomes.</title>
        <authorList>
            <person name="Kawai M."/>
            <person name="Futagami T."/>
            <person name="Toyoda A."/>
            <person name="Takaki Y."/>
            <person name="Nishi S."/>
            <person name="Hori S."/>
            <person name="Arai W."/>
            <person name="Tsubouchi T."/>
            <person name="Morono Y."/>
            <person name="Uchiyama I."/>
            <person name="Ito T."/>
            <person name="Fujiyama A."/>
            <person name="Inagaki F."/>
            <person name="Takami H."/>
        </authorList>
    </citation>
    <scope>NUCLEOTIDE SEQUENCE</scope>
    <source>
        <strain evidence="1">Expedition CK06-06</strain>
    </source>
</reference>
<feature type="non-terminal residue" evidence="1">
    <location>
        <position position="1"/>
    </location>
</feature>
<evidence type="ECO:0000313" key="1">
    <source>
        <dbReference type="EMBL" id="GAH06885.1"/>
    </source>
</evidence>
<proteinExistence type="predicted"/>
<sequence length="49" mass="5641">KTDYPPHQATFSFKKGIVICGEFVDEVREGFSEKIEQVRLKAQGKKNEK</sequence>
<dbReference type="AlphaFoldDB" id="X1DEY7"/>
<organism evidence="1">
    <name type="scientific">marine sediment metagenome</name>
    <dbReference type="NCBI Taxonomy" id="412755"/>
    <lineage>
        <taxon>unclassified sequences</taxon>
        <taxon>metagenomes</taxon>
        <taxon>ecological metagenomes</taxon>
    </lineage>
</organism>
<comment type="caution">
    <text evidence="1">The sequence shown here is derived from an EMBL/GenBank/DDBJ whole genome shotgun (WGS) entry which is preliminary data.</text>
</comment>
<accession>X1DEY7</accession>
<dbReference type="EMBL" id="BART01032039">
    <property type="protein sequence ID" value="GAH06885.1"/>
    <property type="molecule type" value="Genomic_DNA"/>
</dbReference>
<protein>
    <submittedName>
        <fullName evidence="1">Uncharacterized protein</fullName>
    </submittedName>
</protein>
<gene>
    <name evidence="1" type="ORF">S01H4_55501</name>
</gene>
<name>X1DEY7_9ZZZZ</name>